<reference evidence="1" key="1">
    <citation type="submission" date="2020-11" db="EMBL/GenBank/DDBJ databases">
        <title>Whole-genome analyses of Nonomuraea sp. K274.</title>
        <authorList>
            <person name="Veyisoglu A."/>
        </authorList>
    </citation>
    <scope>NUCLEOTIDE SEQUENCE</scope>
    <source>
        <strain evidence="1">K274</strain>
    </source>
</reference>
<gene>
    <name evidence="1" type="ORF">ITP53_25950</name>
</gene>
<dbReference type="InterPro" id="IPR044925">
    <property type="entry name" value="His-Me_finger_sf"/>
</dbReference>
<dbReference type="AlphaFoldDB" id="A0A931ADJ4"/>
<comment type="caution">
    <text evidence="1">The sequence shown here is derived from an EMBL/GenBank/DDBJ whole genome shotgun (WGS) entry which is preliminary data.</text>
</comment>
<protein>
    <submittedName>
        <fullName evidence="1">Uncharacterized protein</fullName>
    </submittedName>
</protein>
<dbReference type="InterPro" id="IPR004211">
    <property type="entry name" value="Endonuclease_7"/>
</dbReference>
<dbReference type="EMBL" id="JADOGI010000083">
    <property type="protein sequence ID" value="MBF8189114.1"/>
    <property type="molecule type" value="Genomic_DNA"/>
</dbReference>
<dbReference type="RefSeq" id="WP_195898055.1">
    <property type="nucleotide sequence ID" value="NZ_JADOGI010000083.1"/>
</dbReference>
<dbReference type="SUPFAM" id="SSF54060">
    <property type="entry name" value="His-Me finger endonucleases"/>
    <property type="match status" value="1"/>
</dbReference>
<dbReference type="Gene3D" id="3.40.1800.10">
    <property type="entry name" value="His-Me finger endonucleases"/>
    <property type="match status" value="1"/>
</dbReference>
<dbReference type="Proteomes" id="UP000605361">
    <property type="component" value="Unassembled WGS sequence"/>
</dbReference>
<dbReference type="Pfam" id="PF02945">
    <property type="entry name" value="Endonuclease_7"/>
    <property type="match status" value="1"/>
</dbReference>
<organism evidence="1 2">
    <name type="scientific">Nonomuraea cypriaca</name>
    <dbReference type="NCBI Taxonomy" id="1187855"/>
    <lineage>
        <taxon>Bacteria</taxon>
        <taxon>Bacillati</taxon>
        <taxon>Actinomycetota</taxon>
        <taxon>Actinomycetes</taxon>
        <taxon>Streptosporangiales</taxon>
        <taxon>Streptosporangiaceae</taxon>
        <taxon>Nonomuraea</taxon>
    </lineage>
</organism>
<evidence type="ECO:0000313" key="1">
    <source>
        <dbReference type="EMBL" id="MBF8189114.1"/>
    </source>
</evidence>
<evidence type="ECO:0000313" key="2">
    <source>
        <dbReference type="Proteomes" id="UP000605361"/>
    </source>
</evidence>
<name>A0A931ADJ4_9ACTN</name>
<dbReference type="InterPro" id="IPR038563">
    <property type="entry name" value="Endonuclease_7_sf"/>
</dbReference>
<keyword evidence="2" id="KW-1185">Reference proteome</keyword>
<proteinExistence type="predicted"/>
<accession>A0A931ADJ4</accession>
<sequence length="197" mass="22700">MTNQPEQFCIGHMASHYLSSFYSEYPMCKEAGRDMKLRGQFSISADEYDSMLEAQGYCCALCGKSEVENAMTKADGSVKPRKLAVDHWHGCTHQPTDKHLSCGRCIRALLCNEDNIQLTEAVEKYLLSLTSFEVIEKYGEASKELRQWRYLMRFNRRMQEDIPPYGLDYFPNSPVFENSVRRYTEELHYMSSAVGIA</sequence>